<reference evidence="1 2" key="1">
    <citation type="submission" date="2018-09" db="EMBL/GenBank/DDBJ databases">
        <authorList>
            <person name="Zhu H."/>
        </authorList>
    </citation>
    <scope>NUCLEOTIDE SEQUENCE [LARGE SCALE GENOMIC DNA]</scope>
    <source>
        <strain evidence="1 2">K2R10-39</strain>
    </source>
</reference>
<dbReference type="Pfam" id="PF14070">
    <property type="entry name" value="YjfB_motility"/>
    <property type="match status" value="1"/>
</dbReference>
<keyword evidence="2" id="KW-1185">Reference proteome</keyword>
<accession>A0A418X107</accession>
<proteinExistence type="predicted"/>
<name>A0A418X107_9BURK</name>
<gene>
    <name evidence="1" type="ORF">D3870_08305</name>
</gene>
<dbReference type="AlphaFoldDB" id="A0A418X107"/>
<protein>
    <submittedName>
        <fullName evidence="1">Putative motility protein</fullName>
    </submittedName>
</protein>
<comment type="caution">
    <text evidence="1">The sequence shown here is derived from an EMBL/GenBank/DDBJ whole genome shotgun (WGS) entry which is preliminary data.</text>
</comment>
<evidence type="ECO:0000313" key="2">
    <source>
        <dbReference type="Proteomes" id="UP000285190"/>
    </source>
</evidence>
<dbReference type="RefSeq" id="WP_119738207.1">
    <property type="nucleotide sequence ID" value="NZ_QYUN01000002.1"/>
</dbReference>
<dbReference type="InterPro" id="IPR025906">
    <property type="entry name" value="YjfB_motility"/>
</dbReference>
<evidence type="ECO:0000313" key="1">
    <source>
        <dbReference type="EMBL" id="RJG06015.1"/>
    </source>
</evidence>
<sequence>MEISSIANLATTMKTTRTEQEIGIAVLKKALHAEAASAAALIQALPPVQSNLPPHLGQNINTKA</sequence>
<organism evidence="1 2">
    <name type="scientific">Noviherbaspirillum cavernae</name>
    <dbReference type="NCBI Taxonomy" id="2320862"/>
    <lineage>
        <taxon>Bacteria</taxon>
        <taxon>Pseudomonadati</taxon>
        <taxon>Pseudomonadota</taxon>
        <taxon>Betaproteobacteria</taxon>
        <taxon>Burkholderiales</taxon>
        <taxon>Oxalobacteraceae</taxon>
        <taxon>Noviherbaspirillum</taxon>
    </lineage>
</organism>
<dbReference type="Proteomes" id="UP000285190">
    <property type="component" value="Unassembled WGS sequence"/>
</dbReference>
<dbReference type="EMBL" id="QYUN01000002">
    <property type="protein sequence ID" value="RJG06015.1"/>
    <property type="molecule type" value="Genomic_DNA"/>
</dbReference>